<dbReference type="OrthoDB" id="10054092at2759"/>
<dbReference type="Proteomes" id="UP000681722">
    <property type="component" value="Unassembled WGS sequence"/>
</dbReference>
<dbReference type="AlphaFoldDB" id="A0A814T1Q7"/>
<sequence length="97" mass="11238">MYKLDCQYSKLENIFAIQHFVDLKSACLEKLKQLVIDDLEDTTMIEARKLRVRGSTSGRTCDNKGKCARRQRAYKKAEVFCLTKCHSKRAACKNMDE</sequence>
<dbReference type="EMBL" id="CAJOBA010004401">
    <property type="protein sequence ID" value="CAF3711981.1"/>
    <property type="molecule type" value="Genomic_DNA"/>
</dbReference>
<dbReference type="EMBL" id="CAJNOQ010006929">
    <property type="protein sequence ID" value="CAF1152178.1"/>
    <property type="molecule type" value="Genomic_DNA"/>
</dbReference>
<evidence type="ECO:0000313" key="4">
    <source>
        <dbReference type="EMBL" id="CAF3915690.1"/>
    </source>
</evidence>
<comment type="caution">
    <text evidence="2">The sequence shown here is derived from an EMBL/GenBank/DDBJ whole genome shotgun (WGS) entry which is preliminary data.</text>
</comment>
<organism evidence="2 5">
    <name type="scientific">Didymodactylos carnosus</name>
    <dbReference type="NCBI Taxonomy" id="1234261"/>
    <lineage>
        <taxon>Eukaryota</taxon>
        <taxon>Metazoa</taxon>
        <taxon>Spiralia</taxon>
        <taxon>Gnathifera</taxon>
        <taxon>Rotifera</taxon>
        <taxon>Eurotatoria</taxon>
        <taxon>Bdelloidea</taxon>
        <taxon>Philodinida</taxon>
        <taxon>Philodinidae</taxon>
        <taxon>Didymodactylos</taxon>
    </lineage>
</organism>
<accession>A0A814T1Q7</accession>
<evidence type="ECO:0000313" key="1">
    <source>
        <dbReference type="EMBL" id="CAF0936323.1"/>
    </source>
</evidence>
<reference evidence="2" key="1">
    <citation type="submission" date="2021-02" db="EMBL/GenBank/DDBJ databases">
        <authorList>
            <person name="Nowell W R."/>
        </authorList>
    </citation>
    <scope>NUCLEOTIDE SEQUENCE</scope>
</reference>
<dbReference type="Proteomes" id="UP000663829">
    <property type="component" value="Unassembled WGS sequence"/>
</dbReference>
<evidence type="ECO:0000313" key="2">
    <source>
        <dbReference type="EMBL" id="CAF1152178.1"/>
    </source>
</evidence>
<dbReference type="Proteomes" id="UP000677228">
    <property type="component" value="Unassembled WGS sequence"/>
</dbReference>
<dbReference type="Proteomes" id="UP000682733">
    <property type="component" value="Unassembled WGS sequence"/>
</dbReference>
<dbReference type="EMBL" id="CAJOBC010006929">
    <property type="protein sequence ID" value="CAF3915690.1"/>
    <property type="molecule type" value="Genomic_DNA"/>
</dbReference>
<evidence type="ECO:0000313" key="3">
    <source>
        <dbReference type="EMBL" id="CAF3711981.1"/>
    </source>
</evidence>
<name>A0A814T1Q7_9BILA</name>
<proteinExistence type="predicted"/>
<dbReference type="EMBL" id="CAJNOK010004397">
    <property type="protein sequence ID" value="CAF0936323.1"/>
    <property type="molecule type" value="Genomic_DNA"/>
</dbReference>
<keyword evidence="5" id="KW-1185">Reference proteome</keyword>
<gene>
    <name evidence="2" type="ORF">GPM918_LOCUS21239</name>
    <name evidence="1" type="ORF">OVA965_LOCUS11401</name>
    <name evidence="4" type="ORF">SRO942_LOCUS21236</name>
    <name evidence="3" type="ORF">TMI583_LOCUS11402</name>
</gene>
<evidence type="ECO:0000313" key="5">
    <source>
        <dbReference type="Proteomes" id="UP000663829"/>
    </source>
</evidence>
<protein>
    <submittedName>
        <fullName evidence="2">Uncharacterized protein</fullName>
    </submittedName>
</protein>